<feature type="domain" description="EamA" evidence="7">
    <location>
        <begin position="3"/>
        <end position="134"/>
    </location>
</feature>
<keyword evidence="3 6" id="KW-0812">Transmembrane</keyword>
<feature type="transmembrane region" description="Helical" evidence="6">
    <location>
        <begin position="210"/>
        <end position="232"/>
    </location>
</feature>
<evidence type="ECO:0000313" key="8">
    <source>
        <dbReference type="EMBL" id="NNM72180.1"/>
    </source>
</evidence>
<feature type="transmembrane region" description="Helical" evidence="6">
    <location>
        <begin position="62"/>
        <end position="81"/>
    </location>
</feature>
<dbReference type="AlphaFoldDB" id="A0A849I7Z2"/>
<dbReference type="InterPro" id="IPR000620">
    <property type="entry name" value="EamA_dom"/>
</dbReference>
<dbReference type="Pfam" id="PF00892">
    <property type="entry name" value="EamA"/>
    <property type="match status" value="2"/>
</dbReference>
<keyword evidence="4 6" id="KW-1133">Transmembrane helix</keyword>
<accession>A0A849I7Z2</accession>
<sequence length="286" mass="29020">MVALTALASAACYALALVLAQIGLRGQSVLAGATVSLPTTALVLCLIGLVRLDPAGFEPRAAAIFAGTGLFFPVAVTLLSFQGNRLLGPNLAGALGNATPVFAVAFGILILSDHLTAQGAVGLASILGGVALLSIRGRLETRTWSAVSLAIPLAAAVIRGTAQPVVKLGLAFWPDPLAATVISYAASAFVMLAVSFWLGRGRPLLPDLKAAPLFGCVGLLNGASVLLLYSALSIGRVSVVAPLVAIYPLFTLAFSTVLLRGERLHARLVAGIAATVLGVVLLLAKG</sequence>
<dbReference type="PANTHER" id="PTHR32322:SF2">
    <property type="entry name" value="EAMA DOMAIN-CONTAINING PROTEIN"/>
    <property type="match status" value="1"/>
</dbReference>
<dbReference type="InterPro" id="IPR037185">
    <property type="entry name" value="EmrE-like"/>
</dbReference>
<protein>
    <submittedName>
        <fullName evidence="8">DMT family transporter</fullName>
    </submittedName>
</protein>
<feature type="transmembrane region" description="Helical" evidence="6">
    <location>
        <begin position="238"/>
        <end position="259"/>
    </location>
</feature>
<name>A0A849I7Z2_9HYPH</name>
<dbReference type="PANTHER" id="PTHR32322">
    <property type="entry name" value="INNER MEMBRANE TRANSPORTER"/>
    <property type="match status" value="1"/>
</dbReference>
<evidence type="ECO:0000256" key="2">
    <source>
        <dbReference type="ARBA" id="ARBA00007362"/>
    </source>
</evidence>
<organism evidence="8 9">
    <name type="scientific">Enterovirga aerilata</name>
    <dbReference type="NCBI Taxonomy" id="2730920"/>
    <lineage>
        <taxon>Bacteria</taxon>
        <taxon>Pseudomonadati</taxon>
        <taxon>Pseudomonadota</taxon>
        <taxon>Alphaproteobacteria</taxon>
        <taxon>Hyphomicrobiales</taxon>
        <taxon>Methylobacteriaceae</taxon>
        <taxon>Enterovirga</taxon>
    </lineage>
</organism>
<dbReference type="GO" id="GO:0016020">
    <property type="term" value="C:membrane"/>
    <property type="evidence" value="ECO:0007669"/>
    <property type="project" value="UniProtKB-SubCell"/>
</dbReference>
<comment type="similarity">
    <text evidence="2">Belongs to the EamA transporter family.</text>
</comment>
<feature type="transmembrane region" description="Helical" evidence="6">
    <location>
        <begin position="266"/>
        <end position="284"/>
    </location>
</feature>
<keyword evidence="9" id="KW-1185">Reference proteome</keyword>
<dbReference type="Proteomes" id="UP000564885">
    <property type="component" value="Unassembled WGS sequence"/>
</dbReference>
<feature type="transmembrane region" description="Helical" evidence="6">
    <location>
        <begin position="101"/>
        <end position="132"/>
    </location>
</feature>
<evidence type="ECO:0000256" key="4">
    <source>
        <dbReference type="ARBA" id="ARBA00022989"/>
    </source>
</evidence>
<feature type="transmembrane region" description="Helical" evidence="6">
    <location>
        <begin position="144"/>
        <end position="162"/>
    </location>
</feature>
<dbReference type="EMBL" id="JABEPP010000002">
    <property type="protein sequence ID" value="NNM72180.1"/>
    <property type="molecule type" value="Genomic_DNA"/>
</dbReference>
<evidence type="ECO:0000259" key="7">
    <source>
        <dbReference type="Pfam" id="PF00892"/>
    </source>
</evidence>
<feature type="transmembrane region" description="Helical" evidence="6">
    <location>
        <begin position="30"/>
        <end position="50"/>
    </location>
</feature>
<gene>
    <name evidence="8" type="ORF">HJG44_07190</name>
</gene>
<evidence type="ECO:0000256" key="1">
    <source>
        <dbReference type="ARBA" id="ARBA00004141"/>
    </source>
</evidence>
<evidence type="ECO:0000313" key="9">
    <source>
        <dbReference type="Proteomes" id="UP000564885"/>
    </source>
</evidence>
<dbReference type="SUPFAM" id="SSF103481">
    <property type="entry name" value="Multidrug resistance efflux transporter EmrE"/>
    <property type="match status" value="2"/>
</dbReference>
<dbReference type="RefSeq" id="WP_171217676.1">
    <property type="nucleotide sequence ID" value="NZ_JABEPP010000002.1"/>
</dbReference>
<comment type="caution">
    <text evidence="8">The sequence shown here is derived from an EMBL/GenBank/DDBJ whole genome shotgun (WGS) entry which is preliminary data.</text>
</comment>
<evidence type="ECO:0000256" key="3">
    <source>
        <dbReference type="ARBA" id="ARBA00022692"/>
    </source>
</evidence>
<evidence type="ECO:0000256" key="6">
    <source>
        <dbReference type="SAM" id="Phobius"/>
    </source>
</evidence>
<proteinExistence type="inferred from homology"/>
<evidence type="ECO:0000256" key="5">
    <source>
        <dbReference type="ARBA" id="ARBA00023136"/>
    </source>
</evidence>
<dbReference type="InterPro" id="IPR050638">
    <property type="entry name" value="AA-Vitamin_Transporters"/>
</dbReference>
<feature type="domain" description="EamA" evidence="7">
    <location>
        <begin position="153"/>
        <end position="283"/>
    </location>
</feature>
<comment type="subcellular location">
    <subcellularLocation>
        <location evidence="1">Membrane</location>
        <topology evidence="1">Multi-pass membrane protein</topology>
    </subcellularLocation>
</comment>
<keyword evidence="5 6" id="KW-0472">Membrane</keyword>
<feature type="transmembrane region" description="Helical" evidence="6">
    <location>
        <begin position="177"/>
        <end position="198"/>
    </location>
</feature>
<reference evidence="8 9" key="1">
    <citation type="submission" date="2020-04" db="EMBL/GenBank/DDBJ databases">
        <title>Enterovirga sp. isolate from soil.</title>
        <authorList>
            <person name="Chea S."/>
            <person name="Kim D.-U."/>
        </authorList>
    </citation>
    <scope>NUCLEOTIDE SEQUENCE [LARGE SCALE GENOMIC DNA]</scope>
    <source>
        <strain evidence="8 9">DB1703</strain>
    </source>
</reference>